<evidence type="ECO:0000259" key="3">
    <source>
        <dbReference type="Pfam" id="PF19190"/>
    </source>
</evidence>
<comment type="caution">
    <text evidence="4">The sequence shown here is derived from an EMBL/GenBank/DDBJ whole genome shotgun (WGS) entry which is preliminary data.</text>
</comment>
<sequence>MKHIGLYILLVCIVFVGCSDKYSPDLGLKPTLTPRYLRVSPTSLSFSANQASSQSVDIETMETPWKVDNAINWVSISATSGQSNSNINVSASENKDANAARTGVFYIKADVNDWNYEKGISVSQAAATPYINVSQSNISLKGTACTSTFDVTSNCSYTVTNDADWLTLSQKDNSFVLNATANETSQYRTTTILFSYNGIDQASNKIVVTQAPASINASTETLTFGNTAGEIKVEVTSESKWTASTSYSWIDVTPESGEAGTSSLTISVSPNTSVDERTGYVILSIGSEERIQIPIKQRGIYIETDKSQYDFEASSGTQTIQVNSNTSWQVSSVPSWVKVDKTSGTGNSAIKVTVEDNPNTTERNGEIVVSQPGLSAMATIKIHQKGKTFDVATTTLTFNDKEESQTITIATDGTWRAFSSADWIKVSPETATGNSTLTITVQENSTDGERSGSVNILMGNASATVAIVQKGKYFTIDNSLLDFTSKGGELKVTLTTNAPWSAKKDETVNWLSISPTNGTDNATVKVTASDNASVNNRSANVYFDALGRSVHLLVSQKARYLTMDANELLFYSKGGTSNAVTISTDGTYSINCSDNWLTISRNGDSFTVTASENDTKDARIGKITISLTDLKEGSYSVTLTVTQLNYGGTFLRKDFEEDKDYDSNGSSTGSLTITDYGSDTNYDTSSQSGTKLSVVGFKSDACWDSSTASSAKVTITGYEQDKNLDSDTNSSGTVNKDGYSDDNNWN</sequence>
<accession>A0A6I2TUU0</accession>
<dbReference type="Gene3D" id="2.60.40.10">
    <property type="entry name" value="Immunoglobulins"/>
    <property type="match status" value="7"/>
</dbReference>
<feature type="domain" description="BACON" evidence="2">
    <location>
        <begin position="588"/>
        <end position="643"/>
    </location>
</feature>
<dbReference type="InterPro" id="IPR024361">
    <property type="entry name" value="BACON"/>
</dbReference>
<evidence type="ECO:0000313" key="5">
    <source>
        <dbReference type="Proteomes" id="UP000450161"/>
    </source>
</evidence>
<feature type="domain" description="BACON" evidence="3">
    <location>
        <begin position="215"/>
        <end position="294"/>
    </location>
</feature>
<feature type="domain" description="BACON" evidence="2">
    <location>
        <begin position="415"/>
        <end position="470"/>
    </location>
</feature>
<evidence type="ECO:0000313" key="4">
    <source>
        <dbReference type="EMBL" id="MST76562.1"/>
    </source>
</evidence>
<dbReference type="EMBL" id="VUNF01000002">
    <property type="protein sequence ID" value="MST76562.1"/>
    <property type="molecule type" value="Genomic_DNA"/>
</dbReference>
<feature type="region of interest" description="Disordered" evidence="1">
    <location>
        <begin position="717"/>
        <end position="746"/>
    </location>
</feature>
<dbReference type="AlphaFoldDB" id="A0A6I2TUU0"/>
<dbReference type="RefSeq" id="WP_154480273.1">
    <property type="nucleotide sequence ID" value="NZ_VUNF01000002.1"/>
</dbReference>
<gene>
    <name evidence="4" type="ORF">FYJ72_02395</name>
</gene>
<organism evidence="4 5">
    <name type="scientific">Segatella copri</name>
    <dbReference type="NCBI Taxonomy" id="165179"/>
    <lineage>
        <taxon>Bacteria</taxon>
        <taxon>Pseudomonadati</taxon>
        <taxon>Bacteroidota</taxon>
        <taxon>Bacteroidia</taxon>
        <taxon>Bacteroidales</taxon>
        <taxon>Prevotellaceae</taxon>
        <taxon>Segatella</taxon>
    </lineage>
</organism>
<feature type="domain" description="BACON" evidence="3">
    <location>
        <begin position="131"/>
        <end position="206"/>
    </location>
</feature>
<feature type="domain" description="BACON" evidence="3">
    <location>
        <begin position="476"/>
        <end position="558"/>
    </location>
</feature>
<evidence type="ECO:0000256" key="1">
    <source>
        <dbReference type="SAM" id="MobiDB-lite"/>
    </source>
</evidence>
<proteinExistence type="predicted"/>
<dbReference type="InterPro" id="IPR013783">
    <property type="entry name" value="Ig-like_fold"/>
</dbReference>
<dbReference type="Proteomes" id="UP000450161">
    <property type="component" value="Unassembled WGS sequence"/>
</dbReference>
<dbReference type="Pfam" id="PF19190">
    <property type="entry name" value="BACON_2"/>
    <property type="match status" value="3"/>
</dbReference>
<feature type="domain" description="BACON" evidence="2">
    <location>
        <begin position="326"/>
        <end position="384"/>
    </location>
</feature>
<dbReference type="Pfam" id="PF13004">
    <property type="entry name" value="BACON"/>
    <property type="match status" value="4"/>
</dbReference>
<protein>
    <submittedName>
        <fullName evidence="4">BACON domain-containing protein</fullName>
    </submittedName>
</protein>
<dbReference type="PROSITE" id="PS51257">
    <property type="entry name" value="PROKAR_LIPOPROTEIN"/>
    <property type="match status" value="1"/>
</dbReference>
<name>A0A6I2TUU0_9BACT</name>
<reference evidence="4 5" key="1">
    <citation type="submission" date="2019-08" db="EMBL/GenBank/DDBJ databases">
        <title>In-depth cultivation of the pig gut microbiome towards novel bacterial diversity and tailored functional studies.</title>
        <authorList>
            <person name="Wylensek D."/>
            <person name="Hitch T.C.A."/>
            <person name="Clavel T."/>
        </authorList>
    </citation>
    <scope>NUCLEOTIDE SEQUENCE [LARGE SCALE GENOMIC DNA]</scope>
    <source>
        <strain evidence="4 5">LKV-178-WT-2C</strain>
    </source>
</reference>
<evidence type="ECO:0000259" key="2">
    <source>
        <dbReference type="Pfam" id="PF13004"/>
    </source>
</evidence>
<feature type="domain" description="BACON" evidence="2">
    <location>
        <begin position="64"/>
        <end position="125"/>
    </location>
</feature>
<dbReference type="CDD" id="cd14948">
    <property type="entry name" value="BACON"/>
    <property type="match status" value="7"/>
</dbReference>